<dbReference type="Proteomes" id="UP000066284">
    <property type="component" value="Chromosome 1"/>
</dbReference>
<keyword evidence="2" id="KW-0067">ATP-binding</keyword>
<keyword evidence="7" id="KW-1185">Reference proteome</keyword>
<dbReference type="InterPro" id="IPR029787">
    <property type="entry name" value="Nucleotide_cyclase"/>
</dbReference>
<dbReference type="Gene3D" id="3.40.50.300">
    <property type="entry name" value="P-loop containing nucleotide triphosphate hydrolases"/>
    <property type="match status" value="1"/>
</dbReference>
<evidence type="ECO:0000313" key="6">
    <source>
        <dbReference type="EMBL" id="CUQ66188.1"/>
    </source>
</evidence>
<evidence type="ECO:0000313" key="7">
    <source>
        <dbReference type="Proteomes" id="UP000066284"/>
    </source>
</evidence>
<evidence type="ECO:0000256" key="3">
    <source>
        <dbReference type="SAM" id="MobiDB-lite"/>
    </source>
</evidence>
<dbReference type="InterPro" id="IPR041664">
    <property type="entry name" value="AAA_16"/>
</dbReference>
<dbReference type="KEGG" id="nio:NITINOP_1213"/>
<dbReference type="Pfam" id="PF00211">
    <property type="entry name" value="Guanylate_cyc"/>
    <property type="match status" value="1"/>
</dbReference>
<dbReference type="Pfam" id="PF13191">
    <property type="entry name" value="AAA_16"/>
    <property type="match status" value="1"/>
</dbReference>
<dbReference type="InterPro" id="IPR001660">
    <property type="entry name" value="SAM"/>
</dbReference>
<dbReference type="PROSITE" id="PS50105">
    <property type="entry name" value="SAM_DOMAIN"/>
    <property type="match status" value="1"/>
</dbReference>
<feature type="region of interest" description="Disordered" evidence="3">
    <location>
        <begin position="69"/>
        <end position="88"/>
    </location>
</feature>
<reference evidence="7" key="1">
    <citation type="submission" date="2015-09" db="EMBL/GenBank/DDBJ databases">
        <authorList>
            <person name="Daims H."/>
        </authorList>
    </citation>
    <scope>NUCLEOTIDE SEQUENCE [LARGE SCALE GENOMIC DNA]</scope>
</reference>
<dbReference type="OrthoDB" id="9758570at2"/>
<dbReference type="SMART" id="SM00044">
    <property type="entry name" value="CYCc"/>
    <property type="match status" value="1"/>
</dbReference>
<dbReference type="Gene3D" id="1.25.40.10">
    <property type="entry name" value="Tetratricopeptide repeat domain"/>
    <property type="match status" value="1"/>
</dbReference>
<feature type="domain" description="SAM" evidence="4">
    <location>
        <begin position="1"/>
        <end position="62"/>
    </location>
</feature>
<dbReference type="CDD" id="cd07302">
    <property type="entry name" value="CHD"/>
    <property type="match status" value="1"/>
</dbReference>
<dbReference type="Gene3D" id="1.10.150.50">
    <property type="entry name" value="Transcription Factor, Ets-1"/>
    <property type="match status" value="1"/>
</dbReference>
<dbReference type="SMART" id="SM00454">
    <property type="entry name" value="SAM"/>
    <property type="match status" value="1"/>
</dbReference>
<evidence type="ECO:0000259" key="5">
    <source>
        <dbReference type="PROSITE" id="PS50125"/>
    </source>
</evidence>
<dbReference type="InterPro" id="IPR027417">
    <property type="entry name" value="P-loop_NTPase"/>
</dbReference>
<dbReference type="SUPFAM" id="SSF52540">
    <property type="entry name" value="P-loop containing nucleoside triphosphate hydrolases"/>
    <property type="match status" value="1"/>
</dbReference>
<evidence type="ECO:0000256" key="2">
    <source>
        <dbReference type="ARBA" id="ARBA00022840"/>
    </source>
</evidence>
<organism evidence="6 7">
    <name type="scientific">Candidatus Nitrospira inopinata</name>
    <dbReference type="NCBI Taxonomy" id="1715989"/>
    <lineage>
        <taxon>Bacteria</taxon>
        <taxon>Pseudomonadati</taxon>
        <taxon>Nitrospirota</taxon>
        <taxon>Nitrospiria</taxon>
        <taxon>Nitrospirales</taxon>
        <taxon>Nitrospiraceae</taxon>
        <taxon>Nitrospira</taxon>
    </lineage>
</organism>
<feature type="domain" description="Guanylate cyclase" evidence="5">
    <location>
        <begin position="95"/>
        <end position="228"/>
    </location>
</feature>
<protein>
    <submittedName>
        <fullName evidence="6">Guanylate cyclase:TPR repeat:SAM domain (Sterile alpha motif)</fullName>
    </submittedName>
</protein>
<dbReference type="PANTHER" id="PTHR16305:SF28">
    <property type="entry name" value="GUANYLATE CYCLASE DOMAIN-CONTAINING PROTEIN"/>
    <property type="match status" value="1"/>
</dbReference>
<dbReference type="GO" id="GO:0009190">
    <property type="term" value="P:cyclic nucleotide biosynthetic process"/>
    <property type="evidence" value="ECO:0007669"/>
    <property type="project" value="InterPro"/>
</dbReference>
<dbReference type="CDD" id="cd09487">
    <property type="entry name" value="SAM_superfamily"/>
    <property type="match status" value="1"/>
</dbReference>
<dbReference type="GO" id="GO:0005737">
    <property type="term" value="C:cytoplasm"/>
    <property type="evidence" value="ECO:0007669"/>
    <property type="project" value="TreeGrafter"/>
</dbReference>
<dbReference type="RefSeq" id="WP_062484071.1">
    <property type="nucleotide sequence ID" value="NZ_LN885086.1"/>
</dbReference>
<dbReference type="SUPFAM" id="SSF47769">
    <property type="entry name" value="SAM/Pointed domain"/>
    <property type="match status" value="1"/>
</dbReference>
<evidence type="ECO:0000259" key="4">
    <source>
        <dbReference type="PROSITE" id="PS50105"/>
    </source>
</evidence>
<accession>A0A0S4KP16</accession>
<dbReference type="SUPFAM" id="SSF48452">
    <property type="entry name" value="TPR-like"/>
    <property type="match status" value="1"/>
</dbReference>
<dbReference type="InterPro" id="IPR001054">
    <property type="entry name" value="A/G_cyclase"/>
</dbReference>
<keyword evidence="1" id="KW-0547">Nucleotide-binding</keyword>
<gene>
    <name evidence="6" type="ORF">NITINOP_1213</name>
</gene>
<dbReference type="PROSITE" id="PS50125">
    <property type="entry name" value="GUANYLATE_CYCLASE_2"/>
    <property type="match status" value="1"/>
</dbReference>
<dbReference type="InterPro" id="IPR013761">
    <property type="entry name" value="SAM/pointed_sf"/>
</dbReference>
<dbReference type="Gene3D" id="3.30.70.1230">
    <property type="entry name" value="Nucleotide cyclase"/>
    <property type="match status" value="1"/>
</dbReference>
<name>A0A0S4KP16_9BACT</name>
<dbReference type="Pfam" id="PF00536">
    <property type="entry name" value="SAM_1"/>
    <property type="match status" value="1"/>
</dbReference>
<dbReference type="SUPFAM" id="SSF55073">
    <property type="entry name" value="Nucleotide cyclase"/>
    <property type="match status" value="1"/>
</dbReference>
<dbReference type="GO" id="GO:0005524">
    <property type="term" value="F:ATP binding"/>
    <property type="evidence" value="ECO:0007669"/>
    <property type="project" value="UniProtKB-KW"/>
</dbReference>
<sequence length="1129" mass="124591">MDDRVSTWLKDLGLDQYREVFQQQAVTWDVLPELNDQDLIALGVLLGHRKKLLRAIAQLSPRPVSIDEASAPITGKEEPAPALSGQDQGERRQLTVMFCDLAGSTALACRLDPEDLQTAIRGFLDACSQAIGRFNGYIAKYMGDGLLAYFGYPQAHEHDAERAVHAGLAVLELVKVLPRDHPFPERFDPAVRIGIATGPVMVGELIGTATAKERSVFGETPNLAARLQGLAAPNQLIVDSATKRLVGGEFEFADHGTFALKGFSTPVQAWRALRSKPSASRFESSRAGRMSSFVGREHETALLMGRWREAADGEGQVVLLSGEAGIGKSRLIRYVSDRLAGSAHALVQFQCSPHHTDTALYPAITALRQMTGMTGEDGAETQRQKLHDLMAAIGLDDPMAVALIAELMGMSADGLQRMPPLSPERRKDLTLEALVRSVHRLADRSPLLFVVEDAHWLDPTTLDFLTRMIDRIQQMHVLLVITFRPDFKPMWADSSHVTCLSLNRFPRRQSAELIAEMTRGKALPPEVQQAVLVKTDGIPLYIEELTENLLASGMLTEGTDSFSLNAQSTDLAIPDSLQALLMERIDRLGSAKDLVQIGAAIGREFDYELLREAVDLEESQLEQALRRLVTSGIIFQEGDLPNAKFQFKHALLQDAAYHTLPRKSRRSLHARLASALEGKFAERVKAEPELLAYHYEQAGLIRPAVEYRRLAARRDAERSADIEALSHFNKALALLKELPEGPDRDALELDLLIARGAPMVTLKGYASDDIERNYRRAGELSKEDSLSDQHFLAVWGLWVFHLVRGPLARASDLAETLLSLAHRRQVPDLLVRAHESAGSTDSFIGRFDEAKTHLEAATTDPRPCRSHALPYTQDPGITARIMLARTLWIMGEVDRVEPLVSEAIGKARDLAHPFTLAFTLATTAWISSMLRDAKRTLELAEEAIAISTKYSFEVARAWAISSQGWALARNGDEKGLARLREGLAATQATGAALNNTYTLALLAESYLRYGRIDEGLGAVAEAQRLAATQDERFWTAELSRLTGELLLGRADPPIGAAEQCFQEALTVARSQRAVMLEFRAATSLARLLKTVNRSEDARRLLGAVRSRFNKQADCVDLQDAQAVFDQLRM</sequence>
<proteinExistence type="predicted"/>
<dbReference type="AlphaFoldDB" id="A0A0S4KP16"/>
<dbReference type="PANTHER" id="PTHR16305">
    <property type="entry name" value="TESTICULAR SOLUBLE ADENYLYL CYCLASE"/>
    <property type="match status" value="1"/>
</dbReference>
<dbReference type="GO" id="GO:0035556">
    <property type="term" value="P:intracellular signal transduction"/>
    <property type="evidence" value="ECO:0007669"/>
    <property type="project" value="InterPro"/>
</dbReference>
<evidence type="ECO:0000256" key="1">
    <source>
        <dbReference type="ARBA" id="ARBA00022741"/>
    </source>
</evidence>
<dbReference type="STRING" id="1715989.NITINOP_1213"/>
<dbReference type="EMBL" id="LN885086">
    <property type="protein sequence ID" value="CUQ66188.1"/>
    <property type="molecule type" value="Genomic_DNA"/>
</dbReference>
<dbReference type="GO" id="GO:0004016">
    <property type="term" value="F:adenylate cyclase activity"/>
    <property type="evidence" value="ECO:0007669"/>
    <property type="project" value="TreeGrafter"/>
</dbReference>
<dbReference type="InterPro" id="IPR011990">
    <property type="entry name" value="TPR-like_helical_dom_sf"/>
</dbReference>